<dbReference type="Gene3D" id="2.60.40.1220">
    <property type="match status" value="1"/>
</dbReference>
<reference evidence="13 14" key="1">
    <citation type="submission" date="2020-12" db="EMBL/GenBank/DDBJ databases">
        <title>Taxonomic evaluation of the Bacillus sporothermodurans group of bacteria based on whole genome sequences.</title>
        <authorList>
            <person name="Fiedler G."/>
            <person name="Herbstmann A.-D."/>
            <person name="Doll E."/>
            <person name="Wenning M."/>
            <person name="Brinks E."/>
            <person name="Kabisch J."/>
            <person name="Breitenwieser F."/>
            <person name="Lappann M."/>
            <person name="Boehnlein C."/>
            <person name="Franz C."/>
        </authorList>
    </citation>
    <scope>NUCLEOTIDE SEQUENCE [LARGE SCALE GENOMIC DNA]</scope>
    <source>
        <strain evidence="13 14">DSM 10599</strain>
    </source>
</reference>
<dbReference type="GO" id="GO:0005886">
    <property type="term" value="C:plasma membrane"/>
    <property type="evidence" value="ECO:0007669"/>
    <property type="project" value="UniProtKB-SubCell"/>
</dbReference>
<feature type="domain" description="Copper resistance protein D" evidence="11">
    <location>
        <begin position="350"/>
        <end position="443"/>
    </location>
</feature>
<evidence type="ECO:0000256" key="7">
    <source>
        <dbReference type="ARBA" id="ARBA00023008"/>
    </source>
</evidence>
<feature type="transmembrane region" description="Helical" evidence="9">
    <location>
        <begin position="209"/>
        <end position="228"/>
    </location>
</feature>
<evidence type="ECO:0000256" key="4">
    <source>
        <dbReference type="ARBA" id="ARBA00022723"/>
    </source>
</evidence>
<dbReference type="InterPro" id="IPR007348">
    <property type="entry name" value="CopC_dom"/>
</dbReference>
<gene>
    <name evidence="13" type="ORF">JGZ69_06980</name>
</gene>
<feature type="transmembrane region" description="Helical" evidence="9">
    <location>
        <begin position="24"/>
        <end position="46"/>
    </location>
</feature>
<feature type="transmembrane region" description="Helical" evidence="9">
    <location>
        <begin position="393"/>
        <end position="412"/>
    </location>
</feature>
<proteinExistence type="predicted"/>
<keyword evidence="7" id="KW-0186">Copper</keyword>
<dbReference type="Pfam" id="PF13115">
    <property type="entry name" value="YtkA"/>
    <property type="match status" value="1"/>
</dbReference>
<dbReference type="EMBL" id="CP066701">
    <property type="protein sequence ID" value="QQX26572.1"/>
    <property type="molecule type" value="Genomic_DNA"/>
</dbReference>
<keyword evidence="8 9" id="KW-0472">Membrane</keyword>
<evidence type="ECO:0000256" key="8">
    <source>
        <dbReference type="ARBA" id="ARBA00023136"/>
    </source>
</evidence>
<dbReference type="PANTHER" id="PTHR34820:SF4">
    <property type="entry name" value="INNER MEMBRANE PROTEIN YEBZ"/>
    <property type="match status" value="1"/>
</dbReference>
<keyword evidence="2" id="KW-1003">Cell membrane</keyword>
<feature type="transmembrane region" description="Helical" evidence="9">
    <location>
        <begin position="169"/>
        <end position="189"/>
    </location>
</feature>
<sequence length="564" mass="62577">MGIEVVSVINWEVVTLINNKKINLLISLICLTLFLFPTFTSAHAYIVKSNPSDNEILKQSPKKIFIQFDETIQSVNNSIQVYNDKGKRVDQKNGHVNAKNSTILECGLNSKLPNGTYRIQWKAVSNDGHPVQGVIPFQIGSDSAVQDGTAIEAKSEGYTPQSDLIIIRWLQYFSNASYIGALFFLLLILQKDLVQNGYVKKAFKKILNYSLLLLFLSIIVSLPLMASIELTTSWKQVLNIETLKDMITNSAYGKTWLIQVGGLILLLIFTYLLHVKSKSLLYWISFIIGVGLILTKALTSHAASTTNVLLTVGMDFLHLLSASIWIGSLVVFVALLPLSRKVDTKNHYLEMIRRFSKWGIIILLVLTATGIFGSLLYIPSLRSLITTDYGRTLLGKVILLVIMIIFAAVNFTKGKRKSEKGVSPSLWGELLAGIIVLVLSVILTNLPTAMASPGPIKESKTVNQGSKITFEATPNVIGKNTFAIDLKDRNGQPMKNIEQVVLTFTCQEMDMGEDTKTLLKVKEGKYEGMGMNFNMAGRWNVHVHVLTKDLATLDTDFKVLVGSQ</sequence>
<feature type="transmembrane region" description="Helical" evidence="9">
    <location>
        <begin position="280"/>
        <end position="299"/>
    </location>
</feature>
<feature type="transmembrane region" description="Helical" evidence="9">
    <location>
        <begin position="358"/>
        <end position="378"/>
    </location>
</feature>
<dbReference type="InterPro" id="IPR008457">
    <property type="entry name" value="Cu-R_CopD_dom"/>
</dbReference>
<dbReference type="InterPro" id="IPR014755">
    <property type="entry name" value="Cu-Rt/internalin_Ig-like"/>
</dbReference>
<protein>
    <submittedName>
        <fullName evidence="13">Copper resistance protein CopC</fullName>
    </submittedName>
</protein>
<evidence type="ECO:0000256" key="9">
    <source>
        <dbReference type="SAM" id="Phobius"/>
    </source>
</evidence>
<keyword evidence="5" id="KW-0732">Signal</keyword>
<feature type="domain" description="YtkA-like" evidence="12">
    <location>
        <begin position="473"/>
        <end position="544"/>
    </location>
</feature>
<accession>A0AB37HJI7</accession>
<dbReference type="AlphaFoldDB" id="A0AB37HJI7"/>
<evidence type="ECO:0000256" key="3">
    <source>
        <dbReference type="ARBA" id="ARBA00022692"/>
    </source>
</evidence>
<keyword evidence="3 9" id="KW-0812">Transmembrane</keyword>
<dbReference type="InterPro" id="IPR032693">
    <property type="entry name" value="YtkA-like_dom"/>
</dbReference>
<dbReference type="GO" id="GO:0042597">
    <property type="term" value="C:periplasmic space"/>
    <property type="evidence" value="ECO:0007669"/>
    <property type="project" value="InterPro"/>
</dbReference>
<evidence type="ECO:0000256" key="6">
    <source>
        <dbReference type="ARBA" id="ARBA00022989"/>
    </source>
</evidence>
<evidence type="ECO:0000256" key="2">
    <source>
        <dbReference type="ARBA" id="ARBA00022475"/>
    </source>
</evidence>
<feature type="domain" description="CopC" evidence="10">
    <location>
        <begin position="43"/>
        <end position="139"/>
    </location>
</feature>
<comment type="subcellular location">
    <subcellularLocation>
        <location evidence="1">Cell membrane</location>
        <topology evidence="1">Multi-pass membrane protein</topology>
    </subcellularLocation>
</comment>
<evidence type="ECO:0000256" key="1">
    <source>
        <dbReference type="ARBA" id="ARBA00004651"/>
    </source>
</evidence>
<evidence type="ECO:0000259" key="12">
    <source>
        <dbReference type="Pfam" id="PF13115"/>
    </source>
</evidence>
<dbReference type="PANTHER" id="PTHR34820">
    <property type="entry name" value="INNER MEMBRANE PROTEIN YEBZ"/>
    <property type="match status" value="1"/>
</dbReference>
<feature type="transmembrane region" description="Helical" evidence="9">
    <location>
        <begin position="256"/>
        <end position="273"/>
    </location>
</feature>
<feature type="transmembrane region" description="Helical" evidence="9">
    <location>
        <begin position="424"/>
        <end position="443"/>
    </location>
</feature>
<keyword evidence="6 9" id="KW-1133">Transmembrane helix</keyword>
<dbReference type="Pfam" id="PF04234">
    <property type="entry name" value="CopC"/>
    <property type="match status" value="1"/>
</dbReference>
<dbReference type="Proteomes" id="UP000595512">
    <property type="component" value="Chromosome"/>
</dbReference>
<dbReference type="InterPro" id="IPR014756">
    <property type="entry name" value="Ig_E-set"/>
</dbReference>
<evidence type="ECO:0000313" key="13">
    <source>
        <dbReference type="EMBL" id="QQX26572.1"/>
    </source>
</evidence>
<organism evidence="13 14">
    <name type="scientific">Heyndrickxia sporothermodurans</name>
    <dbReference type="NCBI Taxonomy" id="46224"/>
    <lineage>
        <taxon>Bacteria</taxon>
        <taxon>Bacillati</taxon>
        <taxon>Bacillota</taxon>
        <taxon>Bacilli</taxon>
        <taxon>Bacillales</taxon>
        <taxon>Bacillaceae</taxon>
        <taxon>Heyndrickxia</taxon>
    </lineage>
</organism>
<dbReference type="KEGG" id="hspo:JGZ69_06980"/>
<evidence type="ECO:0000259" key="10">
    <source>
        <dbReference type="Pfam" id="PF04234"/>
    </source>
</evidence>
<name>A0AB37HJI7_9BACI</name>
<dbReference type="SUPFAM" id="SSF81296">
    <property type="entry name" value="E set domains"/>
    <property type="match status" value="1"/>
</dbReference>
<dbReference type="GO" id="GO:0046688">
    <property type="term" value="P:response to copper ion"/>
    <property type="evidence" value="ECO:0007669"/>
    <property type="project" value="InterPro"/>
</dbReference>
<dbReference type="GO" id="GO:0005507">
    <property type="term" value="F:copper ion binding"/>
    <property type="evidence" value="ECO:0007669"/>
    <property type="project" value="InterPro"/>
</dbReference>
<evidence type="ECO:0000256" key="5">
    <source>
        <dbReference type="ARBA" id="ARBA00022729"/>
    </source>
</evidence>
<keyword evidence="4" id="KW-0479">Metal-binding</keyword>
<evidence type="ECO:0000259" key="11">
    <source>
        <dbReference type="Pfam" id="PF05425"/>
    </source>
</evidence>
<dbReference type="InterPro" id="IPR032694">
    <property type="entry name" value="CopC/D"/>
</dbReference>
<dbReference type="Pfam" id="PF05425">
    <property type="entry name" value="CopD"/>
    <property type="match status" value="1"/>
</dbReference>
<evidence type="ECO:0000313" key="14">
    <source>
        <dbReference type="Proteomes" id="UP000595512"/>
    </source>
</evidence>
<feature type="transmembrane region" description="Helical" evidence="9">
    <location>
        <begin position="319"/>
        <end position="338"/>
    </location>
</feature>
<dbReference type="GO" id="GO:0006825">
    <property type="term" value="P:copper ion transport"/>
    <property type="evidence" value="ECO:0007669"/>
    <property type="project" value="InterPro"/>
</dbReference>